<accession>A0A8D8MPD4</accession>
<sequence length="135" mass="14486">MMSLRPVAKASCDGLATLQLGALLLGLLGVLAGRHGRTMLAAPVRLAWMALAEPRWSDPAQVAETTIPDDLPGEIPELVGTAEIAREFLAVACCPVWHGLCFADQHPPNRQLEQLVAGHVQTDRCGGWVWGQISE</sequence>
<name>A0A8D8MPD4_CULPI</name>
<dbReference type="EMBL" id="HBUE01213657">
    <property type="protein sequence ID" value="CAG6535643.1"/>
    <property type="molecule type" value="Transcribed_RNA"/>
</dbReference>
<evidence type="ECO:0000313" key="1">
    <source>
        <dbReference type="EMBL" id="CAG6535643.1"/>
    </source>
</evidence>
<protein>
    <submittedName>
        <fullName evidence="1">(northern house mosquito) hypothetical protein</fullName>
    </submittedName>
</protein>
<dbReference type="EMBL" id="HBUE01320166">
    <property type="protein sequence ID" value="CAG6587631.1"/>
    <property type="molecule type" value="Transcribed_RNA"/>
</dbReference>
<proteinExistence type="predicted"/>
<organism evidence="1">
    <name type="scientific">Culex pipiens</name>
    <name type="common">House mosquito</name>
    <dbReference type="NCBI Taxonomy" id="7175"/>
    <lineage>
        <taxon>Eukaryota</taxon>
        <taxon>Metazoa</taxon>
        <taxon>Ecdysozoa</taxon>
        <taxon>Arthropoda</taxon>
        <taxon>Hexapoda</taxon>
        <taxon>Insecta</taxon>
        <taxon>Pterygota</taxon>
        <taxon>Neoptera</taxon>
        <taxon>Endopterygota</taxon>
        <taxon>Diptera</taxon>
        <taxon>Nematocera</taxon>
        <taxon>Culicoidea</taxon>
        <taxon>Culicidae</taxon>
        <taxon>Culicinae</taxon>
        <taxon>Culicini</taxon>
        <taxon>Culex</taxon>
        <taxon>Culex</taxon>
    </lineage>
</organism>
<reference evidence="1" key="1">
    <citation type="submission" date="2021-05" db="EMBL/GenBank/DDBJ databases">
        <authorList>
            <person name="Alioto T."/>
            <person name="Alioto T."/>
            <person name="Gomez Garrido J."/>
        </authorList>
    </citation>
    <scope>NUCLEOTIDE SEQUENCE</scope>
</reference>
<dbReference type="AlphaFoldDB" id="A0A8D8MPD4"/>